<evidence type="ECO:0000256" key="1">
    <source>
        <dbReference type="SAM" id="Phobius"/>
    </source>
</evidence>
<organism evidence="2 3">
    <name type="scientific">Zizania palustris</name>
    <name type="common">Northern wild rice</name>
    <dbReference type="NCBI Taxonomy" id="103762"/>
    <lineage>
        <taxon>Eukaryota</taxon>
        <taxon>Viridiplantae</taxon>
        <taxon>Streptophyta</taxon>
        <taxon>Embryophyta</taxon>
        <taxon>Tracheophyta</taxon>
        <taxon>Spermatophyta</taxon>
        <taxon>Magnoliopsida</taxon>
        <taxon>Liliopsida</taxon>
        <taxon>Poales</taxon>
        <taxon>Poaceae</taxon>
        <taxon>BOP clade</taxon>
        <taxon>Oryzoideae</taxon>
        <taxon>Oryzeae</taxon>
        <taxon>Zizaniinae</taxon>
        <taxon>Zizania</taxon>
    </lineage>
</organism>
<proteinExistence type="predicted"/>
<sequence length="120" mass="14461">MQWKAKLVLIAKVDCDEHNNVCSNYGVSDFCYFLMFMYMYILLSLIDGLLYFLMFMFMYMYILLLLIDGLLYFLMFMYMYMILLLIDGLLYVLDLSFLLLLDVFYLLLLAVHFMYINVIV</sequence>
<feature type="transmembrane region" description="Helical" evidence="1">
    <location>
        <begin position="61"/>
        <end position="83"/>
    </location>
</feature>
<dbReference type="Proteomes" id="UP000729402">
    <property type="component" value="Unassembled WGS sequence"/>
</dbReference>
<keyword evidence="3" id="KW-1185">Reference proteome</keyword>
<feature type="transmembrane region" description="Helical" evidence="1">
    <location>
        <begin position="95"/>
        <end position="116"/>
    </location>
</feature>
<evidence type="ECO:0000313" key="3">
    <source>
        <dbReference type="Proteomes" id="UP000729402"/>
    </source>
</evidence>
<evidence type="ECO:0000313" key="2">
    <source>
        <dbReference type="EMBL" id="KAG8091024.1"/>
    </source>
</evidence>
<reference evidence="2" key="2">
    <citation type="submission" date="2021-02" db="EMBL/GenBank/DDBJ databases">
        <authorList>
            <person name="Kimball J.A."/>
            <person name="Haas M.W."/>
            <person name="Macchietto M."/>
            <person name="Kono T."/>
            <person name="Duquette J."/>
            <person name="Shao M."/>
        </authorList>
    </citation>
    <scope>NUCLEOTIDE SEQUENCE</scope>
    <source>
        <tissue evidence="2">Fresh leaf tissue</tissue>
    </source>
</reference>
<name>A0A8J5WM34_ZIZPA</name>
<feature type="transmembrane region" description="Helical" evidence="1">
    <location>
        <begin position="33"/>
        <end position="54"/>
    </location>
</feature>
<dbReference type="EMBL" id="JAAALK010000081">
    <property type="protein sequence ID" value="KAG8091024.1"/>
    <property type="molecule type" value="Genomic_DNA"/>
</dbReference>
<dbReference type="AlphaFoldDB" id="A0A8J5WM34"/>
<gene>
    <name evidence="2" type="ORF">GUJ93_ZPchr0011g28654</name>
</gene>
<keyword evidence="1" id="KW-0472">Membrane</keyword>
<reference evidence="2" key="1">
    <citation type="journal article" date="2021" name="bioRxiv">
        <title>Whole Genome Assembly and Annotation of Northern Wild Rice, Zizania palustris L., Supports a Whole Genome Duplication in the Zizania Genus.</title>
        <authorList>
            <person name="Haas M."/>
            <person name="Kono T."/>
            <person name="Macchietto M."/>
            <person name="Millas R."/>
            <person name="McGilp L."/>
            <person name="Shao M."/>
            <person name="Duquette J."/>
            <person name="Hirsch C.N."/>
            <person name="Kimball J."/>
        </authorList>
    </citation>
    <scope>NUCLEOTIDE SEQUENCE</scope>
    <source>
        <tissue evidence="2">Fresh leaf tissue</tissue>
    </source>
</reference>
<keyword evidence="1" id="KW-0812">Transmembrane</keyword>
<protein>
    <submittedName>
        <fullName evidence="2">Uncharacterized protein</fullName>
    </submittedName>
</protein>
<keyword evidence="1" id="KW-1133">Transmembrane helix</keyword>
<comment type="caution">
    <text evidence="2">The sequence shown here is derived from an EMBL/GenBank/DDBJ whole genome shotgun (WGS) entry which is preliminary data.</text>
</comment>
<accession>A0A8J5WM34</accession>